<dbReference type="STRING" id="1230097.A0A423XGJ5"/>
<name>A0A423XGJ5_9PEZI</name>
<dbReference type="AlphaFoldDB" id="A0A423XGJ5"/>
<sequence length="341" mass="39410">MANLASRAFGKLQSGLPDMFFDVMLLWQPESESREEAIFRRWDLYVDEVAQGKKKALPSWSWAGWQCMIDYGPWLTAGGTQLPHWAAAAAWHEVIPIVEWSVSHGLDTESQKYKIGTAWHSAKCYNQDATDHIPEGWERHENTDRLSAEERTTLYPSWDHPFVYNLTANKEIGSRFLCPISIPVLRPDAQPEYPPYLHGSSQRAWLTCEDDIVHVPDATTIFGSRSETEGHFLLSKDGDRIGWLRLRRDTELDDGVTVAEVWQRESRRVELIALSRDVVQRKKRSWEGRRWITRPAGPLEEYYNVMWIGWNGRVALRRALGKVDRHAWEGLDREIVDITLA</sequence>
<keyword evidence="2" id="KW-1185">Reference proteome</keyword>
<protein>
    <recommendedName>
        <fullName evidence="3">Heterokaryon incompatibility domain-containing protein</fullName>
    </recommendedName>
</protein>
<gene>
    <name evidence="1" type="ORF">VPNG_02431</name>
</gene>
<accession>A0A423XGJ5</accession>
<dbReference type="Proteomes" id="UP000285146">
    <property type="component" value="Unassembled WGS sequence"/>
</dbReference>
<evidence type="ECO:0008006" key="3">
    <source>
        <dbReference type="Google" id="ProtNLM"/>
    </source>
</evidence>
<evidence type="ECO:0000313" key="2">
    <source>
        <dbReference type="Proteomes" id="UP000285146"/>
    </source>
</evidence>
<proteinExistence type="predicted"/>
<dbReference type="OrthoDB" id="5135333at2759"/>
<dbReference type="EMBL" id="LKEB01000009">
    <property type="protein sequence ID" value="ROW15403.1"/>
    <property type="molecule type" value="Genomic_DNA"/>
</dbReference>
<comment type="caution">
    <text evidence="1">The sequence shown here is derived from an EMBL/GenBank/DDBJ whole genome shotgun (WGS) entry which is preliminary data.</text>
</comment>
<evidence type="ECO:0000313" key="1">
    <source>
        <dbReference type="EMBL" id="ROW15403.1"/>
    </source>
</evidence>
<reference evidence="1 2" key="1">
    <citation type="submission" date="2015-09" db="EMBL/GenBank/DDBJ databases">
        <title>Host preference determinants of Valsa canker pathogens revealed by comparative genomics.</title>
        <authorList>
            <person name="Yin Z."/>
            <person name="Huang L."/>
        </authorList>
    </citation>
    <scope>NUCLEOTIDE SEQUENCE [LARGE SCALE GENOMIC DNA]</scope>
    <source>
        <strain evidence="1 2">SXYLt</strain>
    </source>
</reference>
<organism evidence="1 2">
    <name type="scientific">Cytospora leucostoma</name>
    <dbReference type="NCBI Taxonomy" id="1230097"/>
    <lineage>
        <taxon>Eukaryota</taxon>
        <taxon>Fungi</taxon>
        <taxon>Dikarya</taxon>
        <taxon>Ascomycota</taxon>
        <taxon>Pezizomycotina</taxon>
        <taxon>Sordariomycetes</taxon>
        <taxon>Sordariomycetidae</taxon>
        <taxon>Diaporthales</taxon>
        <taxon>Cytosporaceae</taxon>
        <taxon>Cytospora</taxon>
    </lineage>
</organism>
<dbReference type="InParanoid" id="A0A423XGJ5"/>